<protein>
    <submittedName>
        <fullName evidence="14">Mitochondrial pyruvate carrier 1</fullName>
    </submittedName>
</protein>
<sequence length="570" mass="64512">MFSVVTHIYHCNTTFECYSSCNMVFIHLANIFLLFGIISTFVYYGSNLGSHLDNISPQTFSSSWEKYGWFTLVLYLSQYLALLALPQAVFNFLGFLLFNPFPGDPQIEKPISLVPFICFRVVTKGDYPELVQNNVQRNINTCLDAGLKNFIIEVVADKSTSLVSSLHVREVIVPADYQTSSGAMFKARALQYCLEDRVNQLDDEDWVVHLDEETLLTVNSVRGIINFVCKGKHQFGQGMITYANEQIINYFLTLCDTFRVAEDMGKIQFQLRVLRMPILGWKGSYIVSQLGAERKVSYDNGPDSSVAEDTYFGILAASQGYSFDFIHGNMCEKSPFSLMDFLQQRKRWLQGLLLVAHSSRLPFSVYAWITMPLTTANLFLKPIFPIPVPQVVDISVSFIGGIWMFLYIYGTCRSFSIARVGVFKFLLLLMTGVIVTPFKVVVENIAVVWGLFTPKHKFFVVKKDIAVVSTFHCVCASICIGLTHFWGPVANWGIPIAAIADSGKDVSMISGKMTLALTLYSMIFMRFAWKVQPRNLLLFACHFTNSGAQMFQGYRFLNHYYGKKKEETSS</sequence>
<evidence type="ECO:0000313" key="15">
    <source>
        <dbReference type="Proteomes" id="UP000076858"/>
    </source>
</evidence>
<evidence type="ECO:0000256" key="1">
    <source>
        <dbReference type="ARBA" id="ARBA00004448"/>
    </source>
</evidence>
<evidence type="ECO:0000259" key="13">
    <source>
        <dbReference type="Pfam" id="PF13632"/>
    </source>
</evidence>
<evidence type="ECO:0000256" key="5">
    <source>
        <dbReference type="ARBA" id="ARBA00022676"/>
    </source>
</evidence>
<gene>
    <name evidence="14" type="ORF">APZ42_033084</name>
</gene>
<keyword evidence="4" id="KW-0813">Transport</keyword>
<dbReference type="Pfam" id="PF03650">
    <property type="entry name" value="MPC"/>
    <property type="match status" value="1"/>
</dbReference>
<comment type="caution">
    <text evidence="14">The sequence shown here is derived from an EMBL/GenBank/DDBJ whole genome shotgun (WGS) entry which is preliminary data.</text>
</comment>
<dbReference type="EMBL" id="LRGB01003146">
    <property type="protein sequence ID" value="KZS03991.1"/>
    <property type="molecule type" value="Genomic_DNA"/>
</dbReference>
<dbReference type="GO" id="GO:0006850">
    <property type="term" value="P:pyruvate import into mitochondria"/>
    <property type="evidence" value="ECO:0007669"/>
    <property type="project" value="InterPro"/>
</dbReference>
<feature type="transmembrane region" description="Helical" evidence="12">
    <location>
        <begin position="392"/>
        <end position="410"/>
    </location>
</feature>
<evidence type="ECO:0000256" key="3">
    <source>
        <dbReference type="ARBA" id="ARBA00006739"/>
    </source>
</evidence>
<dbReference type="SUPFAM" id="SSF53448">
    <property type="entry name" value="Nucleotide-diphospho-sugar transferases"/>
    <property type="match status" value="1"/>
</dbReference>
<reference evidence="14 15" key="1">
    <citation type="submission" date="2016-03" db="EMBL/GenBank/DDBJ databases">
        <title>EvidentialGene: Evidence-directed Construction of Genes on Genomes.</title>
        <authorList>
            <person name="Gilbert D.G."/>
            <person name="Choi J.-H."/>
            <person name="Mockaitis K."/>
            <person name="Colbourne J."/>
            <person name="Pfrender M."/>
        </authorList>
    </citation>
    <scope>NUCLEOTIDE SEQUENCE [LARGE SCALE GENOMIC DNA]</scope>
    <source>
        <strain evidence="14 15">Xinb3</strain>
        <tissue evidence="14">Complete organism</tissue>
    </source>
</reference>
<proteinExistence type="inferred from homology"/>
<keyword evidence="10" id="KW-0496">Mitochondrion</keyword>
<dbReference type="Proteomes" id="UP000076858">
    <property type="component" value="Unassembled WGS sequence"/>
</dbReference>
<evidence type="ECO:0000256" key="10">
    <source>
        <dbReference type="ARBA" id="ARBA00023128"/>
    </source>
</evidence>
<keyword evidence="15" id="KW-1185">Reference proteome</keyword>
<feature type="transmembrane region" description="Helical" evidence="12">
    <location>
        <begin position="422"/>
        <end position="452"/>
    </location>
</feature>
<keyword evidence="5" id="KW-0328">Glycosyltransferase</keyword>
<dbReference type="OrthoDB" id="1697690at2759"/>
<keyword evidence="14" id="KW-0670">Pyruvate</keyword>
<dbReference type="FunFam" id="3.90.550.10:FF:000175">
    <property type="entry name" value="Beta-1,4-mannosyltransferase bre-3"/>
    <property type="match status" value="1"/>
</dbReference>
<evidence type="ECO:0000256" key="8">
    <source>
        <dbReference type="ARBA" id="ARBA00022792"/>
    </source>
</evidence>
<evidence type="ECO:0000313" key="14">
    <source>
        <dbReference type="EMBL" id="KZS03991.1"/>
    </source>
</evidence>
<dbReference type="InterPro" id="IPR001173">
    <property type="entry name" value="Glyco_trans_2-like"/>
</dbReference>
<evidence type="ECO:0000256" key="9">
    <source>
        <dbReference type="ARBA" id="ARBA00022989"/>
    </source>
</evidence>
<dbReference type="InterPro" id="IPR027389">
    <property type="entry name" value="B_mannosylTrfase_Bre-3/Egh"/>
</dbReference>
<feature type="transmembrane region" description="Helical" evidence="12">
    <location>
        <begin position="24"/>
        <end position="46"/>
    </location>
</feature>
<evidence type="ECO:0000256" key="2">
    <source>
        <dbReference type="ARBA" id="ARBA00006416"/>
    </source>
</evidence>
<keyword evidence="11 12" id="KW-0472">Membrane</keyword>
<dbReference type="Pfam" id="PF13632">
    <property type="entry name" value="Glyco_trans_2_3"/>
    <property type="match status" value="1"/>
</dbReference>
<evidence type="ECO:0000256" key="4">
    <source>
        <dbReference type="ARBA" id="ARBA00022448"/>
    </source>
</evidence>
<evidence type="ECO:0000256" key="7">
    <source>
        <dbReference type="ARBA" id="ARBA00022692"/>
    </source>
</evidence>
<name>A0A164LCS0_9CRUS</name>
<evidence type="ECO:0000256" key="6">
    <source>
        <dbReference type="ARBA" id="ARBA00022679"/>
    </source>
</evidence>
<keyword evidence="9 12" id="KW-1133">Transmembrane helix</keyword>
<dbReference type="InterPro" id="IPR029044">
    <property type="entry name" value="Nucleotide-diphossugar_trans"/>
</dbReference>
<feature type="transmembrane region" description="Helical" evidence="12">
    <location>
        <begin position="506"/>
        <end position="529"/>
    </location>
</feature>
<keyword evidence="6" id="KW-0808">Transferase</keyword>
<feature type="transmembrane region" description="Helical" evidence="12">
    <location>
        <begin position="67"/>
        <end position="98"/>
    </location>
</feature>
<dbReference type="PANTHER" id="PTHR16779:SF1">
    <property type="entry name" value="BETA-1,4-MANNOSYLTRANSFERASE EGH"/>
    <property type="match status" value="1"/>
</dbReference>
<comment type="similarity">
    <text evidence="3">Belongs to the glycosyltransferase 2 family.</text>
</comment>
<feature type="domain" description="Glycosyltransferase 2-like" evidence="13">
    <location>
        <begin position="206"/>
        <end position="394"/>
    </location>
</feature>
<dbReference type="AlphaFoldDB" id="A0A164LCS0"/>
<dbReference type="PANTHER" id="PTHR16779">
    <property type="entry name" value="BETA-1,4-MANNOSYLTRANSFERASE EGH"/>
    <property type="match status" value="1"/>
</dbReference>
<keyword evidence="8" id="KW-0999">Mitochondrion inner membrane</keyword>
<dbReference type="GO" id="GO:0019187">
    <property type="term" value="F:beta-1,4-mannosyltransferase activity"/>
    <property type="evidence" value="ECO:0007669"/>
    <property type="project" value="InterPro"/>
</dbReference>
<comment type="similarity">
    <text evidence="2">Belongs to the mitochondrial pyruvate carrier (MPC) (TC 2.A.105) family.</text>
</comment>
<comment type="subcellular location">
    <subcellularLocation>
        <location evidence="1">Mitochondrion inner membrane</location>
        <topology evidence="1">Multi-pass membrane protein</topology>
    </subcellularLocation>
</comment>
<evidence type="ECO:0000256" key="12">
    <source>
        <dbReference type="SAM" id="Phobius"/>
    </source>
</evidence>
<dbReference type="STRING" id="35525.A0A164LCS0"/>
<dbReference type="GO" id="GO:0005743">
    <property type="term" value="C:mitochondrial inner membrane"/>
    <property type="evidence" value="ECO:0007669"/>
    <property type="project" value="UniProtKB-SubCell"/>
</dbReference>
<organism evidence="14 15">
    <name type="scientific">Daphnia magna</name>
    <dbReference type="NCBI Taxonomy" id="35525"/>
    <lineage>
        <taxon>Eukaryota</taxon>
        <taxon>Metazoa</taxon>
        <taxon>Ecdysozoa</taxon>
        <taxon>Arthropoda</taxon>
        <taxon>Crustacea</taxon>
        <taxon>Branchiopoda</taxon>
        <taxon>Diplostraca</taxon>
        <taxon>Cladocera</taxon>
        <taxon>Anomopoda</taxon>
        <taxon>Daphniidae</taxon>
        <taxon>Daphnia</taxon>
    </lineage>
</organism>
<dbReference type="InterPro" id="IPR005336">
    <property type="entry name" value="MPC"/>
</dbReference>
<accession>A0A164LCS0</accession>
<evidence type="ECO:0000256" key="11">
    <source>
        <dbReference type="ARBA" id="ARBA00023136"/>
    </source>
</evidence>
<feature type="transmembrane region" description="Helical" evidence="12">
    <location>
        <begin position="464"/>
        <end position="486"/>
    </location>
</feature>
<keyword evidence="7 12" id="KW-0812">Transmembrane</keyword>